<evidence type="ECO:0000256" key="1">
    <source>
        <dbReference type="SAM" id="MobiDB-lite"/>
    </source>
</evidence>
<protein>
    <submittedName>
        <fullName evidence="2">Uncharacterized protein</fullName>
    </submittedName>
</protein>
<feature type="compositionally biased region" description="Basic and acidic residues" evidence="1">
    <location>
        <begin position="1"/>
        <end position="11"/>
    </location>
</feature>
<organism evidence="2 3">
    <name type="scientific">Stygiolobus caldivivus</name>
    <dbReference type="NCBI Taxonomy" id="2824673"/>
    <lineage>
        <taxon>Archaea</taxon>
        <taxon>Thermoproteota</taxon>
        <taxon>Thermoprotei</taxon>
        <taxon>Sulfolobales</taxon>
        <taxon>Sulfolobaceae</taxon>
        <taxon>Stygiolobus</taxon>
    </lineage>
</organism>
<name>A0A8D5ZHZ8_9CREN</name>
<evidence type="ECO:0000313" key="2">
    <source>
        <dbReference type="EMBL" id="BCU68852.1"/>
    </source>
</evidence>
<accession>A0A8D5ZHZ8</accession>
<sequence length="534" mass="60924">MESKKREEKESFTPSEDIETQQKKKLAIDKKAGVSSELRHISQPTDNLTFNPLLVLQFPLPPKVTSVGELDTQFKLTERKPEVIKLSFPQKPVVSMSSLDTSFSLLEEPIQVQKLHFSPSPTVMMSQLDTSFEVKEEEKVVLPKLVFPPRVSVSIPSLDVSLKLTSNYEKYGKEFLDVDFLDNFLSFTSSFIDKDRGKILIIYDENKHGIEDSIKYIATEVALIHGHERDPITVSRVNDLSKLTLKNVGTTSGIFVLKRDKERDLCELIKSKDEVCKDNYECKSIKETEEILIDSLNGISGYNYSIIIMPKCLYDILSPKLVYKPDRIVEDNLTKEEVSTLAYLASGYQLNWKGYDALDRTKQKFEELLSSAWRWLRRNYIDLDIPNQGNESPYHRELKAFVIKHLIENEKVDESDILVESDVCGGLKPDIYVSSRRLAIDVKTSIGYLPSDEVLEVKKYASCAERIWVVMRPIAALLDLEGVIGRIKCAHKQGINIDVMIPVKDRLVTLEEFINGGRKYMEDLSANKHSTQKT</sequence>
<proteinExistence type="predicted"/>
<evidence type="ECO:0000313" key="3">
    <source>
        <dbReference type="Proteomes" id="UP000825123"/>
    </source>
</evidence>
<feature type="region of interest" description="Disordered" evidence="1">
    <location>
        <begin position="1"/>
        <end position="26"/>
    </location>
</feature>
<reference evidence="2 3" key="1">
    <citation type="submission" date="2021-04" db="EMBL/GenBank/DDBJ databases">
        <title>Complete genome sequence of Stygiolobus sp. KN-1.</title>
        <authorList>
            <person name="Nakamura K."/>
            <person name="Sakai H."/>
            <person name="Kurosawa N."/>
        </authorList>
    </citation>
    <scope>NUCLEOTIDE SEQUENCE [LARGE SCALE GENOMIC DNA]</scope>
    <source>
        <strain evidence="2 3">KN-1</strain>
    </source>
</reference>
<dbReference type="KEGG" id="csty:KN1_01490"/>
<dbReference type="RefSeq" id="WP_221288767.1">
    <property type="nucleotide sequence ID" value="NZ_AP024597.1"/>
</dbReference>
<keyword evidence="3" id="KW-1185">Reference proteome</keyword>
<dbReference type="GeneID" id="66161901"/>
<dbReference type="AlphaFoldDB" id="A0A8D5ZHZ8"/>
<dbReference type="Proteomes" id="UP000825123">
    <property type="component" value="Chromosome"/>
</dbReference>
<gene>
    <name evidence="2" type="ORF">KN1_01490</name>
</gene>
<dbReference type="EMBL" id="AP024597">
    <property type="protein sequence ID" value="BCU68852.1"/>
    <property type="molecule type" value="Genomic_DNA"/>
</dbReference>